<keyword evidence="2" id="KW-0732">Signal</keyword>
<proteinExistence type="predicted"/>
<dbReference type="OrthoDB" id="115020at2"/>
<organism evidence="4 5">
    <name type="scientific">Terriglobus albidus</name>
    <dbReference type="NCBI Taxonomy" id="1592106"/>
    <lineage>
        <taxon>Bacteria</taxon>
        <taxon>Pseudomonadati</taxon>
        <taxon>Acidobacteriota</taxon>
        <taxon>Terriglobia</taxon>
        <taxon>Terriglobales</taxon>
        <taxon>Acidobacteriaceae</taxon>
        <taxon>Terriglobus</taxon>
    </lineage>
</organism>
<dbReference type="InterPro" id="IPR017802">
    <property type="entry name" value="VWFA-rel_acidobac-type"/>
</dbReference>
<feature type="region of interest" description="Disordered" evidence="1">
    <location>
        <begin position="146"/>
        <end position="206"/>
    </location>
</feature>
<dbReference type="InterPro" id="IPR036465">
    <property type="entry name" value="vWFA_dom_sf"/>
</dbReference>
<feature type="signal peptide" evidence="2">
    <location>
        <begin position="1"/>
        <end position="19"/>
    </location>
</feature>
<sequence length="384" mass="41179">MKRRLLLSFVLGSSCVLFAHVLSAQEAPKPIQGVGAKLVHVPTVVHDKKGALVLTLKKEDFNLKVDGKPQEIRYFTSDANLPLTLGLLVDVSGSVSSRLDDERRASSAFLDDMLTSNDDRAFVIQFGHKADLLADLTHERGKLQEGLKQLEGDRPGSGGGGDRNGGAPPDDDRRGSQNFFQFPGGGGRSGRRGGQGGGQGGGRGGFGGGGTVLYDAVFLGSDELMKKQTGRKALILLTDGEDRGSKVTLARSLEAAQRSDTIIYAIYYKGEESGGQRGFGGGPRGSWPGPGGGSGSGNRNGDGKKVLERMTQETGGQVFEVSKKHPVDEIYKEIARELRSQYRIEFTPDQATGSDGYHQIDLTTKDNKLFVQTRDGYYVGEPSR</sequence>
<dbReference type="PROSITE" id="PS50234">
    <property type="entry name" value="VWFA"/>
    <property type="match status" value="1"/>
</dbReference>
<dbReference type="SUPFAM" id="SSF53300">
    <property type="entry name" value="vWA-like"/>
    <property type="match status" value="2"/>
</dbReference>
<evidence type="ECO:0000259" key="3">
    <source>
        <dbReference type="PROSITE" id="PS50234"/>
    </source>
</evidence>
<feature type="compositionally biased region" description="Gly residues" evidence="1">
    <location>
        <begin position="155"/>
        <end position="164"/>
    </location>
</feature>
<dbReference type="EMBL" id="CP042806">
    <property type="protein sequence ID" value="QEE30065.1"/>
    <property type="molecule type" value="Genomic_DNA"/>
</dbReference>
<dbReference type="RefSeq" id="WP_147649335.1">
    <property type="nucleotide sequence ID" value="NZ_CP042806.1"/>
</dbReference>
<feature type="compositionally biased region" description="Gly residues" evidence="1">
    <location>
        <begin position="275"/>
        <end position="300"/>
    </location>
</feature>
<evidence type="ECO:0000313" key="5">
    <source>
        <dbReference type="Proteomes" id="UP000321820"/>
    </source>
</evidence>
<keyword evidence="5" id="KW-1185">Reference proteome</keyword>
<evidence type="ECO:0000256" key="1">
    <source>
        <dbReference type="SAM" id="MobiDB-lite"/>
    </source>
</evidence>
<dbReference type="Proteomes" id="UP000321820">
    <property type="component" value="Chromosome"/>
</dbReference>
<dbReference type="InterPro" id="IPR002035">
    <property type="entry name" value="VWF_A"/>
</dbReference>
<dbReference type="Gene3D" id="3.40.50.410">
    <property type="entry name" value="von Willebrand factor, type A domain"/>
    <property type="match status" value="1"/>
</dbReference>
<dbReference type="AlphaFoldDB" id="A0A5B9EG05"/>
<protein>
    <submittedName>
        <fullName evidence="4">VWA domain-containing protein</fullName>
    </submittedName>
</protein>
<evidence type="ECO:0000313" key="4">
    <source>
        <dbReference type="EMBL" id="QEE30065.1"/>
    </source>
</evidence>
<gene>
    <name evidence="4" type="ORF">FTW19_20015</name>
</gene>
<reference evidence="4 5" key="1">
    <citation type="submission" date="2019-08" db="EMBL/GenBank/DDBJ databases">
        <title>Complete genome sequence of Terriglobus albidus strain ORNL.</title>
        <authorList>
            <person name="Podar M."/>
        </authorList>
    </citation>
    <scope>NUCLEOTIDE SEQUENCE [LARGE SCALE GENOMIC DNA]</scope>
    <source>
        <strain evidence="4 5">ORNL</strain>
    </source>
</reference>
<feature type="chain" id="PRO_5022780071" evidence="2">
    <location>
        <begin position="20"/>
        <end position="384"/>
    </location>
</feature>
<dbReference type="KEGG" id="talb:FTW19_20015"/>
<dbReference type="SMART" id="SM00327">
    <property type="entry name" value="VWA"/>
    <property type="match status" value="1"/>
</dbReference>
<dbReference type="NCBIfam" id="TIGR03436">
    <property type="entry name" value="acidobact_VWFA"/>
    <property type="match status" value="1"/>
</dbReference>
<evidence type="ECO:0000256" key="2">
    <source>
        <dbReference type="SAM" id="SignalP"/>
    </source>
</evidence>
<feature type="domain" description="VWFA" evidence="3">
    <location>
        <begin position="84"/>
        <end position="334"/>
    </location>
</feature>
<dbReference type="Pfam" id="PF13519">
    <property type="entry name" value="VWA_2"/>
    <property type="match status" value="1"/>
</dbReference>
<accession>A0A5B9EG05</accession>
<feature type="compositionally biased region" description="Gly residues" evidence="1">
    <location>
        <begin position="183"/>
        <end position="206"/>
    </location>
</feature>
<feature type="region of interest" description="Disordered" evidence="1">
    <location>
        <begin position="274"/>
        <end position="304"/>
    </location>
</feature>
<name>A0A5B9EG05_9BACT</name>
<dbReference type="PROSITE" id="PS51257">
    <property type="entry name" value="PROKAR_LIPOPROTEIN"/>
    <property type="match status" value="1"/>
</dbReference>